<organism evidence="19 20">
    <name type="scientific">Pyrus ussuriensis x Pyrus communis</name>
    <dbReference type="NCBI Taxonomy" id="2448454"/>
    <lineage>
        <taxon>Eukaryota</taxon>
        <taxon>Viridiplantae</taxon>
        <taxon>Streptophyta</taxon>
        <taxon>Embryophyta</taxon>
        <taxon>Tracheophyta</taxon>
        <taxon>Spermatophyta</taxon>
        <taxon>Magnoliopsida</taxon>
        <taxon>eudicotyledons</taxon>
        <taxon>Gunneridae</taxon>
        <taxon>Pentapetalae</taxon>
        <taxon>rosids</taxon>
        <taxon>fabids</taxon>
        <taxon>Rosales</taxon>
        <taxon>Rosaceae</taxon>
        <taxon>Amygdaloideae</taxon>
        <taxon>Maleae</taxon>
        <taxon>Pyrus</taxon>
    </lineage>
</organism>
<reference evidence="20" key="2">
    <citation type="submission" date="2019-10" db="EMBL/GenBank/DDBJ databases">
        <title>A de novo genome assembly of a pear dwarfing rootstock.</title>
        <authorList>
            <person name="Wang F."/>
            <person name="Wang J."/>
            <person name="Li S."/>
            <person name="Zhang Y."/>
            <person name="Fang M."/>
            <person name="Ma L."/>
            <person name="Zhao Y."/>
            <person name="Jiang S."/>
        </authorList>
    </citation>
    <scope>NUCLEOTIDE SEQUENCE [LARGE SCALE GENOMIC DNA]</scope>
</reference>
<dbReference type="Gene3D" id="3.40.50.200">
    <property type="entry name" value="Peptidase S8/S53 domain"/>
    <property type="match status" value="1"/>
</dbReference>
<evidence type="ECO:0000259" key="17">
    <source>
        <dbReference type="SMART" id="SM00382"/>
    </source>
</evidence>
<dbReference type="InterPro" id="IPR007330">
    <property type="entry name" value="MIT_dom"/>
</dbReference>
<reference evidence="19 20" key="3">
    <citation type="submission" date="2019-11" db="EMBL/GenBank/DDBJ databases">
        <title>A de novo genome assembly of a pear dwarfing rootstock.</title>
        <authorList>
            <person name="Wang F."/>
            <person name="Wang J."/>
            <person name="Li S."/>
            <person name="Zhang Y."/>
            <person name="Fang M."/>
            <person name="Ma L."/>
            <person name="Zhao Y."/>
            <person name="Jiang S."/>
        </authorList>
    </citation>
    <scope>NUCLEOTIDE SEQUENCE [LARGE SCALE GENOMIC DNA]</scope>
    <source>
        <strain evidence="19">S2</strain>
        <tissue evidence="19">Leaf</tissue>
    </source>
</reference>
<reference evidence="19 20" key="1">
    <citation type="submission" date="2019-09" db="EMBL/GenBank/DDBJ databases">
        <authorList>
            <person name="Ou C."/>
        </authorList>
    </citation>
    <scope>NUCLEOTIDE SEQUENCE [LARGE SCALE GENOMIC DNA]</scope>
    <source>
        <strain evidence="19">S2</strain>
        <tissue evidence="19">Leaf</tissue>
    </source>
</reference>
<evidence type="ECO:0000256" key="14">
    <source>
        <dbReference type="PIRSR" id="PIRSR615500-1"/>
    </source>
</evidence>
<dbReference type="GO" id="GO:0004252">
    <property type="term" value="F:serine-type endopeptidase activity"/>
    <property type="evidence" value="ECO:0007669"/>
    <property type="project" value="UniProtKB-UniRule"/>
</dbReference>
<evidence type="ECO:0000256" key="5">
    <source>
        <dbReference type="ARBA" id="ARBA00022525"/>
    </source>
</evidence>
<dbReference type="InterPro" id="IPR036181">
    <property type="entry name" value="MIT_dom_sf"/>
</dbReference>
<evidence type="ECO:0000256" key="3">
    <source>
        <dbReference type="ARBA" id="ARBA00006914"/>
    </source>
</evidence>
<dbReference type="Gene3D" id="1.10.8.60">
    <property type="match status" value="1"/>
</dbReference>
<keyword evidence="20" id="KW-1185">Reference proteome</keyword>
<protein>
    <submittedName>
        <fullName evidence="19">Subtilisin-like protease</fullName>
    </submittedName>
</protein>
<evidence type="ECO:0000313" key="19">
    <source>
        <dbReference type="EMBL" id="KAB2606507.1"/>
    </source>
</evidence>
<dbReference type="SMART" id="SM00745">
    <property type="entry name" value="MIT"/>
    <property type="match status" value="1"/>
</dbReference>
<dbReference type="InterPro" id="IPR015500">
    <property type="entry name" value="Peptidase_S8_subtilisin-rel"/>
</dbReference>
<dbReference type="CDD" id="cd02120">
    <property type="entry name" value="PA_subtilisin_like"/>
    <property type="match status" value="1"/>
</dbReference>
<dbReference type="Gene3D" id="2.60.40.2310">
    <property type="match status" value="1"/>
</dbReference>
<dbReference type="GO" id="GO:0009609">
    <property type="term" value="P:response to symbiotic bacterium"/>
    <property type="evidence" value="ECO:0007669"/>
    <property type="project" value="UniProtKB-ARBA"/>
</dbReference>
<evidence type="ECO:0000256" key="16">
    <source>
        <dbReference type="SAM" id="MobiDB-lite"/>
    </source>
</evidence>
<dbReference type="SUPFAM" id="SSF116846">
    <property type="entry name" value="MIT domain"/>
    <property type="match status" value="1"/>
</dbReference>
<dbReference type="AlphaFoldDB" id="A0A5N5FUF2"/>
<dbReference type="GO" id="GO:0005576">
    <property type="term" value="C:extracellular region"/>
    <property type="evidence" value="ECO:0007669"/>
    <property type="project" value="UniProtKB-SubCell"/>
</dbReference>
<dbReference type="SUPFAM" id="SSF52743">
    <property type="entry name" value="Subtilisin-like"/>
    <property type="match status" value="1"/>
</dbReference>
<keyword evidence="11 15" id="KW-0720">Serine protease</keyword>
<dbReference type="GO" id="GO:0010008">
    <property type="term" value="C:endosome membrane"/>
    <property type="evidence" value="ECO:0007669"/>
    <property type="project" value="UniProtKB-SubCell"/>
</dbReference>
<dbReference type="InterPro" id="IPR015415">
    <property type="entry name" value="Spast_Vps4_C"/>
</dbReference>
<name>A0A5N5FUF2_9ROSA</name>
<dbReference type="FunFam" id="3.40.50.200:FF:000006">
    <property type="entry name" value="Subtilisin-like protease SBT1.5"/>
    <property type="match status" value="1"/>
</dbReference>
<dbReference type="InterPro" id="IPR023828">
    <property type="entry name" value="Peptidase_S8_Ser-AS"/>
</dbReference>
<dbReference type="InterPro" id="IPR003137">
    <property type="entry name" value="PA_domain"/>
</dbReference>
<dbReference type="Pfam" id="PF00082">
    <property type="entry name" value="Peptidase_S8"/>
    <property type="match status" value="1"/>
</dbReference>
<evidence type="ECO:0000256" key="9">
    <source>
        <dbReference type="ARBA" id="ARBA00022753"/>
    </source>
</evidence>
<dbReference type="OrthoDB" id="29072at2759"/>
<dbReference type="GO" id="GO:0005524">
    <property type="term" value="F:ATP binding"/>
    <property type="evidence" value="ECO:0007669"/>
    <property type="project" value="UniProtKB-KW"/>
</dbReference>
<keyword evidence="9" id="KW-0967">Endosome</keyword>
<dbReference type="Pfam" id="PF17766">
    <property type="entry name" value="fn3_6"/>
    <property type="match status" value="1"/>
</dbReference>
<dbReference type="Pfam" id="PF00004">
    <property type="entry name" value="AAA"/>
    <property type="match status" value="1"/>
</dbReference>
<evidence type="ECO:0000256" key="13">
    <source>
        <dbReference type="ARBA" id="ARBA00023136"/>
    </source>
</evidence>
<dbReference type="Proteomes" id="UP000327157">
    <property type="component" value="Chromosome 11"/>
</dbReference>
<dbReference type="GO" id="GO:0006508">
    <property type="term" value="P:proteolysis"/>
    <property type="evidence" value="ECO:0007669"/>
    <property type="project" value="UniProtKB-KW"/>
</dbReference>
<dbReference type="InterPro" id="IPR003960">
    <property type="entry name" value="ATPase_AAA_CS"/>
</dbReference>
<evidence type="ECO:0000256" key="10">
    <source>
        <dbReference type="ARBA" id="ARBA00022801"/>
    </source>
</evidence>
<evidence type="ECO:0000256" key="11">
    <source>
        <dbReference type="ARBA" id="ARBA00022825"/>
    </source>
</evidence>
<dbReference type="Pfam" id="PF04212">
    <property type="entry name" value="MIT"/>
    <property type="match status" value="1"/>
</dbReference>
<dbReference type="InterPro" id="IPR003593">
    <property type="entry name" value="AAA+_ATPase"/>
</dbReference>
<gene>
    <name evidence="19" type="ORF">D8674_006224</name>
</gene>
<dbReference type="SMART" id="SM00382">
    <property type="entry name" value="AAA"/>
    <property type="match status" value="1"/>
</dbReference>
<evidence type="ECO:0000259" key="18">
    <source>
        <dbReference type="SMART" id="SM00745"/>
    </source>
</evidence>
<dbReference type="InterPro" id="IPR027417">
    <property type="entry name" value="P-loop_NTPase"/>
</dbReference>
<dbReference type="Gene3D" id="1.20.58.80">
    <property type="entry name" value="Phosphotransferase system, lactose/cellobiose-type IIA subunit"/>
    <property type="match status" value="1"/>
</dbReference>
<dbReference type="InterPro" id="IPR041569">
    <property type="entry name" value="AAA_lid_3"/>
</dbReference>
<dbReference type="SUPFAM" id="SSF52540">
    <property type="entry name" value="P-loop containing nucleoside triphosphate hydrolases"/>
    <property type="match status" value="1"/>
</dbReference>
<feature type="active site" description="Charge relay system" evidence="14 15">
    <location>
        <position position="562"/>
    </location>
</feature>
<dbReference type="PROSITE" id="PS00674">
    <property type="entry name" value="AAA"/>
    <property type="match status" value="1"/>
</dbReference>
<dbReference type="InterPro" id="IPR000209">
    <property type="entry name" value="Peptidase_S8/S53_dom"/>
</dbReference>
<dbReference type="CDD" id="cd19521">
    <property type="entry name" value="RecA-like_VPS4"/>
    <property type="match status" value="1"/>
</dbReference>
<keyword evidence="5" id="KW-0964">Secreted</keyword>
<dbReference type="FunFam" id="1.20.58.80:FF:000007">
    <property type="entry name" value="Suppressor of K+ transport growth defect 1"/>
    <property type="match status" value="1"/>
</dbReference>
<dbReference type="Gene3D" id="3.30.70.80">
    <property type="entry name" value="Peptidase S8 propeptide/proteinase inhibitor I9"/>
    <property type="match status" value="1"/>
</dbReference>
<evidence type="ECO:0000256" key="8">
    <source>
        <dbReference type="ARBA" id="ARBA00022741"/>
    </source>
</evidence>
<dbReference type="Gene3D" id="3.50.30.30">
    <property type="match status" value="1"/>
</dbReference>
<dbReference type="CDD" id="cd02678">
    <property type="entry name" value="MIT_VPS4"/>
    <property type="match status" value="1"/>
</dbReference>
<evidence type="ECO:0000256" key="12">
    <source>
        <dbReference type="ARBA" id="ARBA00022840"/>
    </source>
</evidence>
<evidence type="ECO:0000313" key="20">
    <source>
        <dbReference type="Proteomes" id="UP000327157"/>
    </source>
</evidence>
<dbReference type="GO" id="GO:0009610">
    <property type="term" value="P:response to symbiotic fungus"/>
    <property type="evidence" value="ECO:0007669"/>
    <property type="project" value="UniProtKB-ARBA"/>
</dbReference>
<dbReference type="Gene3D" id="3.40.50.300">
    <property type="entry name" value="P-loop containing nucleotide triphosphate hydrolases"/>
    <property type="match status" value="1"/>
</dbReference>
<dbReference type="Pfam" id="PF09336">
    <property type="entry name" value="Vps4_C"/>
    <property type="match status" value="1"/>
</dbReference>
<keyword evidence="7" id="KW-0732">Signal</keyword>
<feature type="active site" description="Charge relay system" evidence="14 15">
    <location>
        <position position="638"/>
    </location>
</feature>
<evidence type="ECO:0000256" key="1">
    <source>
        <dbReference type="ARBA" id="ARBA00004481"/>
    </source>
</evidence>
<dbReference type="InterPro" id="IPR041469">
    <property type="entry name" value="Subtilisin-like_FN3"/>
</dbReference>
<feature type="domain" description="AAA+ ATPase" evidence="17">
    <location>
        <begin position="162"/>
        <end position="298"/>
    </location>
</feature>
<dbReference type="PANTHER" id="PTHR10795">
    <property type="entry name" value="PROPROTEIN CONVERTASE SUBTILISIN/KEXIN"/>
    <property type="match status" value="1"/>
</dbReference>
<evidence type="ECO:0000256" key="6">
    <source>
        <dbReference type="ARBA" id="ARBA00022670"/>
    </source>
</evidence>
<dbReference type="InterPro" id="IPR010259">
    <property type="entry name" value="S8pro/Inhibitor_I9"/>
</dbReference>
<keyword evidence="13" id="KW-0472">Membrane</keyword>
<dbReference type="PROSITE" id="PS51892">
    <property type="entry name" value="SUBTILASE"/>
    <property type="match status" value="1"/>
</dbReference>
<comment type="similarity">
    <text evidence="3">Belongs to the AAA ATPase family.</text>
</comment>
<evidence type="ECO:0000256" key="2">
    <source>
        <dbReference type="ARBA" id="ARBA00004613"/>
    </source>
</evidence>
<dbReference type="Pfam" id="PF17862">
    <property type="entry name" value="AAA_lid_3"/>
    <property type="match status" value="1"/>
</dbReference>
<dbReference type="FunFam" id="1.10.8.60:FF:000015">
    <property type="entry name" value="vacuolar protein sorting-associated protein 4A"/>
    <property type="match status" value="1"/>
</dbReference>
<keyword evidence="12" id="KW-0067">ATP-binding</keyword>
<accession>A0A5N5FUF2</accession>
<dbReference type="InterPro" id="IPR045051">
    <property type="entry name" value="SBT"/>
</dbReference>
<dbReference type="InterPro" id="IPR003959">
    <property type="entry name" value="ATPase_AAA_core"/>
</dbReference>
<keyword evidence="10 15" id="KW-0378">Hydrolase</keyword>
<dbReference type="PROSITE" id="PS00138">
    <property type="entry name" value="SUBTILASE_SER"/>
    <property type="match status" value="1"/>
</dbReference>
<dbReference type="GO" id="GO:0016887">
    <property type="term" value="F:ATP hydrolysis activity"/>
    <property type="evidence" value="ECO:0007669"/>
    <property type="project" value="InterPro"/>
</dbReference>
<dbReference type="InterPro" id="IPR037045">
    <property type="entry name" value="S8pro/Inhibitor_I9_sf"/>
</dbReference>
<dbReference type="FunFam" id="3.40.50.300:FF:000043">
    <property type="entry name" value="Vacuolar protein sorting-associated protein 4"/>
    <property type="match status" value="1"/>
</dbReference>
<evidence type="ECO:0000256" key="4">
    <source>
        <dbReference type="ARBA" id="ARBA00011073"/>
    </source>
</evidence>
<dbReference type="InterPro" id="IPR045253">
    <property type="entry name" value="VPS4_MIT"/>
</dbReference>
<keyword evidence="8" id="KW-0547">Nucleotide-binding</keyword>
<comment type="similarity">
    <text evidence="4 15">Belongs to the peptidase S8 family.</text>
</comment>
<comment type="caution">
    <text evidence="19">The sequence shown here is derived from an EMBL/GenBank/DDBJ whole genome shotgun (WGS) entry which is preliminary data.</text>
</comment>
<feature type="region of interest" description="Disordered" evidence="16">
    <location>
        <begin position="73"/>
        <end position="109"/>
    </location>
</feature>
<dbReference type="InterPro" id="IPR036852">
    <property type="entry name" value="Peptidase_S8/S53_dom_sf"/>
</dbReference>
<dbReference type="PRINTS" id="PR00723">
    <property type="entry name" value="SUBTILISIN"/>
</dbReference>
<dbReference type="EMBL" id="SMOL01000559">
    <property type="protein sequence ID" value="KAB2606507.1"/>
    <property type="molecule type" value="Genomic_DNA"/>
</dbReference>
<dbReference type="Pfam" id="PF05922">
    <property type="entry name" value="Inhibitor_I9"/>
    <property type="match status" value="1"/>
</dbReference>
<comment type="subcellular location">
    <subcellularLocation>
        <location evidence="1">Endosome membrane</location>
        <topology evidence="1">Peripheral membrane protein</topology>
    </subcellularLocation>
    <subcellularLocation>
        <location evidence="2">Secreted</location>
    </subcellularLocation>
</comment>
<feature type="active site" description="Charge relay system" evidence="14 15">
    <location>
        <position position="967"/>
    </location>
</feature>
<dbReference type="InterPro" id="IPR034197">
    <property type="entry name" value="Peptidases_S8_3"/>
</dbReference>
<keyword evidence="6 15" id="KW-0645">Protease</keyword>
<feature type="domain" description="MIT" evidence="18">
    <location>
        <begin position="2"/>
        <end position="79"/>
    </location>
</feature>
<dbReference type="Pfam" id="PF02225">
    <property type="entry name" value="PA"/>
    <property type="match status" value="1"/>
</dbReference>
<proteinExistence type="inferred from homology"/>
<dbReference type="CDD" id="cd04852">
    <property type="entry name" value="Peptidases_S8_3"/>
    <property type="match status" value="1"/>
</dbReference>
<evidence type="ECO:0000256" key="15">
    <source>
        <dbReference type="PROSITE-ProRule" id="PRU01240"/>
    </source>
</evidence>
<sequence>MYSNFKEQAIEYVKQAVQEDNAGNYAKAFPLYMNALEYFKTHLKYEKNPKIKEAITQKFTEYLRRAEEIRAVLDDGGPGPASNGDAAVATRPKTKPKDGEGGDGEDPEQAKLRAGLNSAIIREKPNVQWNDVAGLESAKQALQEAVILPVKFPQFFTGKRRPWRAFLLYGPPGTGKSYLAKAVATEADSTFFSISSSDLVSKWMGESEKLVSNLFQMARDSAPSIIFIDEIDSLCGTRGEGNESEASRRIKTELLVQMQGVGHNDQKVLVLAATNTPYALDQAIRRRFDKRIYIPLPDLKARQHMFKVHLGDTPHNLTETDFESLARKTDGFSGSDIAVCVKDVLFEPVRKTQDAMFFFKDPKDMWIPCGPKQPGAVQITMQDLAAKGLASQILPPPITKTDFDKVFRVFQEPVRLRRNWIQSPADFQESGGLVMVLRIGLDTRYKSNFHYIVYMGHHSHPNSESVVRANHEILASVTGSADGAQEATLHHYSKSFQGFSARLTPQQAQQLSENDAVISVFESRINRLRTTHSWDFLGIDSIPQYNQMPMDSKSNVIVGVIDSGVWPESESFSDAGLGPVPEKFKGECVTGQNFTSANCNRKIIGSRFYFEGFEAETGPLESNAPLPFFRSARDSDGHGTHTASTIAGSKVPNASFFGMARGTARGGAPSTRLAIYKACWFGFCSDADVLAAMDDAIYDGVDILSLSLGPDPPQPTYFENALSIGAFHAFQKGVLVSASAGNSGFPSTACNVAPWILTVAASTLDREFHSNVYLGNSRILKGSSLNPLKMERSYGLIAASAAAASGVATKNASFCKENTLNATLIKGKIVVCTFETFTDDRKSKSVVVKEGGGVGMILVDPFLKDVGFQFVIPGTLIGQEEAQELQAYMTTEKNPVARISSTTTVLNSKPAPEMAVFSSMGPNIITPDIIKPDITGPGVNVLAAWSPVATAATADRSVHYNIISGTSMSCPHVSALAAILKSYHPSWSPAAIKSAIMTTATVIDNNRSIIGRDPNGTPTTPFDYGSGHINPAAAINPGLVYDFDSHDIINFLCSTGATPLQLKNLTGSLVYCPKTPTPSYNFNYPSIGVSKLSGRLSVQRTVTYYGSSSTVFAANVDYPAGVNVTVTPCELKFTRTGEKMSFMVDFTPFKNSNGSFVFGALTWSNGIQNVRSPIGLNVI</sequence>
<evidence type="ECO:0000256" key="7">
    <source>
        <dbReference type="ARBA" id="ARBA00022729"/>
    </source>
</evidence>